<comment type="caution">
    <text evidence="2">The sequence shown here is derived from an EMBL/GenBank/DDBJ whole genome shotgun (WGS) entry which is preliminary data.</text>
</comment>
<evidence type="ECO:0000313" key="3">
    <source>
        <dbReference type="Proteomes" id="UP000770015"/>
    </source>
</evidence>
<feature type="region of interest" description="Disordered" evidence="1">
    <location>
        <begin position="214"/>
        <end position="234"/>
    </location>
</feature>
<feature type="region of interest" description="Disordered" evidence="1">
    <location>
        <begin position="72"/>
        <end position="100"/>
    </location>
</feature>
<dbReference type="AlphaFoldDB" id="A0A9P8V487"/>
<dbReference type="OrthoDB" id="10408795at2759"/>
<feature type="region of interest" description="Disordered" evidence="1">
    <location>
        <begin position="297"/>
        <end position="366"/>
    </location>
</feature>
<proteinExistence type="predicted"/>
<sequence length="366" mass="38345">MDISIYYFGTAGPFHASKPLWLRQADIVLEAPNRAMLVDAIRAAATHVGINAPIPENIVTLVWTGARGEVGIVGGRPQPRPEPVAEREEPAPPTRQSVTTRTPISLSVLYGAPYTVQQLTMQPQQIGPSWLGASYVNGQNYVGQYYQGGTPVVMQTSGPLSAVYQHGNNYVGDWYGTGTWVSPGIFQQQAVLGPPVMVQAVANVAAEIVHQTPAPAVPRPPRQRAAMAPEAEPAEPARVEVKGEVSRERLPEMMEDGLRLLEVTAGMGLLELHVLVDVDGVEWGGVIPPVRATAESVIGGGSERDGGQVGGSEPGAVAAESEALISQQGERGAASGTPSRPESHVGGENRSNAGGSVGGDDNVPGV</sequence>
<keyword evidence="3" id="KW-1185">Reference proteome</keyword>
<reference evidence="2" key="1">
    <citation type="journal article" date="2021" name="Nat. Commun.">
        <title>Genetic determinants of endophytism in the Arabidopsis root mycobiome.</title>
        <authorList>
            <person name="Mesny F."/>
            <person name="Miyauchi S."/>
            <person name="Thiergart T."/>
            <person name="Pickel B."/>
            <person name="Atanasova L."/>
            <person name="Karlsson M."/>
            <person name="Huettel B."/>
            <person name="Barry K.W."/>
            <person name="Haridas S."/>
            <person name="Chen C."/>
            <person name="Bauer D."/>
            <person name="Andreopoulos W."/>
            <person name="Pangilinan J."/>
            <person name="LaButti K."/>
            <person name="Riley R."/>
            <person name="Lipzen A."/>
            <person name="Clum A."/>
            <person name="Drula E."/>
            <person name="Henrissat B."/>
            <person name="Kohler A."/>
            <person name="Grigoriev I.V."/>
            <person name="Martin F.M."/>
            <person name="Hacquard S."/>
        </authorList>
    </citation>
    <scope>NUCLEOTIDE SEQUENCE</scope>
    <source>
        <strain evidence="2">MPI-SDFR-AT-0117</strain>
    </source>
</reference>
<protein>
    <submittedName>
        <fullName evidence="2">Uncharacterized protein</fullName>
    </submittedName>
</protein>
<evidence type="ECO:0000313" key="2">
    <source>
        <dbReference type="EMBL" id="KAH6678878.1"/>
    </source>
</evidence>
<dbReference type="Proteomes" id="UP000770015">
    <property type="component" value="Unassembled WGS sequence"/>
</dbReference>
<evidence type="ECO:0000256" key="1">
    <source>
        <dbReference type="SAM" id="MobiDB-lite"/>
    </source>
</evidence>
<organism evidence="2 3">
    <name type="scientific">Plectosphaerella plurivora</name>
    <dbReference type="NCBI Taxonomy" id="936078"/>
    <lineage>
        <taxon>Eukaryota</taxon>
        <taxon>Fungi</taxon>
        <taxon>Dikarya</taxon>
        <taxon>Ascomycota</taxon>
        <taxon>Pezizomycotina</taxon>
        <taxon>Sordariomycetes</taxon>
        <taxon>Hypocreomycetidae</taxon>
        <taxon>Glomerellales</taxon>
        <taxon>Plectosphaerellaceae</taxon>
        <taxon>Plectosphaerella</taxon>
    </lineage>
</organism>
<accession>A0A9P8V487</accession>
<name>A0A9P8V487_9PEZI</name>
<dbReference type="EMBL" id="JAGSXJ010000021">
    <property type="protein sequence ID" value="KAH6678878.1"/>
    <property type="molecule type" value="Genomic_DNA"/>
</dbReference>
<feature type="compositionally biased region" description="Low complexity" evidence="1">
    <location>
        <begin position="223"/>
        <end position="234"/>
    </location>
</feature>
<gene>
    <name evidence="2" type="ORF">F5X68DRAFT_234748</name>
</gene>